<dbReference type="OrthoDB" id="259382at2"/>
<dbReference type="AlphaFoldDB" id="A0A1M6B5D2"/>
<protein>
    <submittedName>
        <fullName evidence="2">Glycosyltransferase involved in LPS biosynthesis, GR25 family</fullName>
    </submittedName>
</protein>
<keyword evidence="3" id="KW-1185">Reference proteome</keyword>
<dbReference type="STRING" id="1470563.SAMN05444000_101130"/>
<dbReference type="Pfam" id="PF01755">
    <property type="entry name" value="Glyco_transf_25"/>
    <property type="match status" value="1"/>
</dbReference>
<dbReference type="GO" id="GO:0016740">
    <property type="term" value="F:transferase activity"/>
    <property type="evidence" value="ECO:0007669"/>
    <property type="project" value="UniProtKB-KW"/>
</dbReference>
<organism evidence="2 3">
    <name type="scientific">Shimia gijangensis</name>
    <dbReference type="NCBI Taxonomy" id="1470563"/>
    <lineage>
        <taxon>Bacteria</taxon>
        <taxon>Pseudomonadati</taxon>
        <taxon>Pseudomonadota</taxon>
        <taxon>Alphaproteobacteria</taxon>
        <taxon>Rhodobacterales</taxon>
        <taxon>Roseobacteraceae</taxon>
    </lineage>
</organism>
<feature type="domain" description="Glycosyl transferase family 25" evidence="1">
    <location>
        <begin position="2"/>
        <end position="177"/>
    </location>
</feature>
<proteinExistence type="predicted"/>
<evidence type="ECO:0000313" key="3">
    <source>
        <dbReference type="Proteomes" id="UP000183982"/>
    </source>
</evidence>
<evidence type="ECO:0000259" key="1">
    <source>
        <dbReference type="Pfam" id="PF01755"/>
    </source>
</evidence>
<reference evidence="3" key="1">
    <citation type="submission" date="2016-11" db="EMBL/GenBank/DDBJ databases">
        <authorList>
            <person name="Varghese N."/>
            <person name="Submissions S."/>
        </authorList>
    </citation>
    <scope>NUCLEOTIDE SEQUENCE [LARGE SCALE GENOMIC DNA]</scope>
    <source>
        <strain evidence="3">DSM 100564</strain>
    </source>
</reference>
<sequence>MHSLIIHMSSSIERRENVDRLLSDLPNAQVIEAVDGRLPEVQTSVDLRPGDLHDPHYPFAIKGGEIGCFLSHRACWQKIVDENWDAAIVAEDDLAIAPDRLAPLMKLLARNSTPDCFIRIPPKDRETQATVTDREEDMALFTPYIIGLQTTAQVVGRNAAQRLLAATQTLDRPVDTFLQMHWITDQKVETILPNGATEMPFGAGSTVQHKSGGLRSKLMREIRRARYRALVNRNPQT</sequence>
<accession>A0A1M6B5D2</accession>
<keyword evidence="2" id="KW-0808">Transferase</keyword>
<dbReference type="InterPro" id="IPR002654">
    <property type="entry name" value="Glyco_trans_25"/>
</dbReference>
<dbReference type="EMBL" id="FQZQ01000001">
    <property type="protein sequence ID" value="SHI43926.1"/>
    <property type="molecule type" value="Genomic_DNA"/>
</dbReference>
<evidence type="ECO:0000313" key="2">
    <source>
        <dbReference type="EMBL" id="SHI43926.1"/>
    </source>
</evidence>
<gene>
    <name evidence="2" type="ORF">SAMN05444000_101130</name>
</gene>
<dbReference type="CDD" id="cd06532">
    <property type="entry name" value="Glyco_transf_25"/>
    <property type="match status" value="1"/>
</dbReference>
<dbReference type="RefSeq" id="WP_073248351.1">
    <property type="nucleotide sequence ID" value="NZ_FQZQ01000001.1"/>
</dbReference>
<dbReference type="Proteomes" id="UP000183982">
    <property type="component" value="Unassembled WGS sequence"/>
</dbReference>
<name>A0A1M6B5D2_9RHOB</name>